<evidence type="ECO:0000313" key="8">
    <source>
        <dbReference type="EMBL" id="CAB4583749.1"/>
    </source>
</evidence>
<dbReference type="GO" id="GO:0006020">
    <property type="term" value="P:inositol metabolic process"/>
    <property type="evidence" value="ECO:0007669"/>
    <property type="project" value="TreeGrafter"/>
</dbReference>
<dbReference type="GO" id="GO:0007165">
    <property type="term" value="P:signal transduction"/>
    <property type="evidence" value="ECO:0007669"/>
    <property type="project" value="TreeGrafter"/>
</dbReference>
<evidence type="ECO:0000256" key="3">
    <source>
        <dbReference type="ARBA" id="ARBA00009759"/>
    </source>
</evidence>
<keyword evidence="7" id="KW-0460">Magnesium</keyword>
<dbReference type="Pfam" id="PF00459">
    <property type="entry name" value="Inositol_P"/>
    <property type="match status" value="1"/>
</dbReference>
<evidence type="ECO:0000256" key="4">
    <source>
        <dbReference type="ARBA" id="ARBA00013106"/>
    </source>
</evidence>
<comment type="similarity">
    <text evidence="3">Belongs to the inositol monophosphatase superfamily.</text>
</comment>
<sequence length="257" mass="26596">MGAPAGLVNLAARLAREAGDLVANGRRSGDLGARSKSTATDMVTRWDSASEAHIVGALRVARPDDGIVGEEGSRVDGTSGIDWYVDPIDGTTNFLYGLGGYAVSIAAADATGPLAAAVYLPTSRELFTAARGMGAFLGSAPISCSTNSDLSTALVATGFSYDASRRADQGERVGALLPHVRDIRRLGAAAVDLCHVACGRVDGYFEEHLQSWDLAAGLLIATEAGAIASDFRGDPVRPEQTVVCAPGIHAALLDRVR</sequence>
<dbReference type="InterPro" id="IPR020550">
    <property type="entry name" value="Inositol_monophosphatase_CS"/>
</dbReference>
<reference evidence="8" key="1">
    <citation type="submission" date="2020-05" db="EMBL/GenBank/DDBJ databases">
        <authorList>
            <person name="Chiriac C."/>
            <person name="Salcher M."/>
            <person name="Ghai R."/>
            <person name="Kavagutti S V."/>
        </authorList>
    </citation>
    <scope>NUCLEOTIDE SEQUENCE</scope>
</reference>
<dbReference type="PRINTS" id="PR00377">
    <property type="entry name" value="IMPHPHTASES"/>
</dbReference>
<dbReference type="InterPro" id="IPR000760">
    <property type="entry name" value="Inositol_monophosphatase-like"/>
</dbReference>
<keyword evidence="5" id="KW-0479">Metal-binding</keyword>
<dbReference type="CDD" id="cd01639">
    <property type="entry name" value="IMPase"/>
    <property type="match status" value="1"/>
</dbReference>
<dbReference type="EMBL" id="CAEZTS010000107">
    <property type="protein sequence ID" value="CAB4583749.1"/>
    <property type="molecule type" value="Genomic_DNA"/>
</dbReference>
<name>A0A6J6F7W8_9ZZZZ</name>
<dbReference type="Gene3D" id="3.30.540.10">
    <property type="entry name" value="Fructose-1,6-Bisphosphatase, subunit A, domain 1"/>
    <property type="match status" value="1"/>
</dbReference>
<dbReference type="AlphaFoldDB" id="A0A6J6F7W8"/>
<dbReference type="PROSITE" id="PS00630">
    <property type="entry name" value="IMP_2"/>
    <property type="match status" value="1"/>
</dbReference>
<evidence type="ECO:0000256" key="5">
    <source>
        <dbReference type="ARBA" id="ARBA00022723"/>
    </source>
</evidence>
<comment type="catalytic activity">
    <reaction evidence="1">
        <text>a myo-inositol phosphate + H2O = myo-inositol + phosphate</text>
        <dbReference type="Rhea" id="RHEA:24056"/>
        <dbReference type="ChEBI" id="CHEBI:15377"/>
        <dbReference type="ChEBI" id="CHEBI:17268"/>
        <dbReference type="ChEBI" id="CHEBI:43474"/>
        <dbReference type="ChEBI" id="CHEBI:84139"/>
        <dbReference type="EC" id="3.1.3.25"/>
    </reaction>
</comment>
<proteinExistence type="inferred from homology"/>
<dbReference type="GO" id="GO:0046854">
    <property type="term" value="P:phosphatidylinositol phosphate biosynthetic process"/>
    <property type="evidence" value="ECO:0007669"/>
    <property type="project" value="InterPro"/>
</dbReference>
<dbReference type="GO" id="GO:0046872">
    <property type="term" value="F:metal ion binding"/>
    <property type="evidence" value="ECO:0007669"/>
    <property type="project" value="UniProtKB-KW"/>
</dbReference>
<keyword evidence="6" id="KW-0378">Hydrolase</keyword>
<dbReference type="EC" id="3.1.3.25" evidence="4"/>
<dbReference type="PANTHER" id="PTHR20854:SF4">
    <property type="entry name" value="INOSITOL-1-MONOPHOSPHATASE-RELATED"/>
    <property type="match status" value="1"/>
</dbReference>
<dbReference type="InterPro" id="IPR020583">
    <property type="entry name" value="Inositol_monoP_metal-BS"/>
</dbReference>
<accession>A0A6J6F7W8</accession>
<dbReference type="PANTHER" id="PTHR20854">
    <property type="entry name" value="INOSITOL MONOPHOSPHATASE"/>
    <property type="match status" value="1"/>
</dbReference>
<comment type="cofactor">
    <cofactor evidence="2">
        <name>Mg(2+)</name>
        <dbReference type="ChEBI" id="CHEBI:18420"/>
    </cofactor>
</comment>
<evidence type="ECO:0000256" key="1">
    <source>
        <dbReference type="ARBA" id="ARBA00001033"/>
    </source>
</evidence>
<dbReference type="SUPFAM" id="SSF56655">
    <property type="entry name" value="Carbohydrate phosphatase"/>
    <property type="match status" value="1"/>
</dbReference>
<evidence type="ECO:0000256" key="7">
    <source>
        <dbReference type="ARBA" id="ARBA00022842"/>
    </source>
</evidence>
<evidence type="ECO:0000256" key="2">
    <source>
        <dbReference type="ARBA" id="ARBA00001946"/>
    </source>
</evidence>
<dbReference type="InterPro" id="IPR033942">
    <property type="entry name" value="IMPase"/>
</dbReference>
<organism evidence="8">
    <name type="scientific">freshwater metagenome</name>
    <dbReference type="NCBI Taxonomy" id="449393"/>
    <lineage>
        <taxon>unclassified sequences</taxon>
        <taxon>metagenomes</taxon>
        <taxon>ecological metagenomes</taxon>
    </lineage>
</organism>
<dbReference type="GO" id="GO:0008934">
    <property type="term" value="F:inositol monophosphate 1-phosphatase activity"/>
    <property type="evidence" value="ECO:0007669"/>
    <property type="project" value="InterPro"/>
</dbReference>
<dbReference type="PROSITE" id="PS00629">
    <property type="entry name" value="IMP_1"/>
    <property type="match status" value="1"/>
</dbReference>
<evidence type="ECO:0000256" key="6">
    <source>
        <dbReference type="ARBA" id="ARBA00022801"/>
    </source>
</evidence>
<gene>
    <name evidence="8" type="ORF">UFOPK1722_01210</name>
</gene>
<protein>
    <recommendedName>
        <fullName evidence="4">inositol-phosphate phosphatase</fullName>
        <ecNumber evidence="4">3.1.3.25</ecNumber>
    </recommendedName>
</protein>
<dbReference type="Gene3D" id="3.40.190.80">
    <property type="match status" value="1"/>
</dbReference>